<proteinExistence type="predicted"/>
<dbReference type="PANTHER" id="PTHR15032:SF4">
    <property type="entry name" value="N-ACYL-PHOSPHATIDYLETHANOLAMINE-HYDROLYZING PHOSPHOLIPASE D"/>
    <property type="match status" value="1"/>
</dbReference>
<sequence length="294" mass="32362">MTIVPSVPVADPCPQGPTRQGCLNEHHVENPPTVFRNSWPSFARQSKGFASTLRMRLLPSQERNYVPVLAEGSPDWGHGKSGIIAKWIGHASWLVEVVDVVLISHNHYDHLDVATVRFLRERGNGRVRLLRALGVKSSLLGMGVGDEHVTELDWWQGVEVNVGEARTRLVCTPSQHFSERSICDAGCGLWDTGYRSVPQDTVNVADLPRCPAFKDIGELYGPFNLALLPISCFLPRTMIKRSVGMHHGTVRGMVSGAFEDVRDPPQLWKEAAEKAVLTWGGEISICGVGETVVV</sequence>
<reference evidence="2 3" key="1">
    <citation type="submission" date="2024-04" db="EMBL/GenBank/DDBJ databases">
        <title>Phyllosticta paracitricarpa is synonymous to the EU quarantine fungus P. citricarpa based on phylogenomic analyses.</title>
        <authorList>
            <consortium name="Lawrence Berkeley National Laboratory"/>
            <person name="Van Ingen-Buijs V.A."/>
            <person name="Van Westerhoven A.C."/>
            <person name="Haridas S."/>
            <person name="Skiadas P."/>
            <person name="Martin F."/>
            <person name="Groenewald J.Z."/>
            <person name="Crous P.W."/>
            <person name="Seidl M.F."/>
        </authorList>
    </citation>
    <scope>NUCLEOTIDE SEQUENCE [LARGE SCALE GENOMIC DNA]</scope>
    <source>
        <strain evidence="2 3">CBS 123374</strain>
    </source>
</reference>
<evidence type="ECO:0000313" key="3">
    <source>
        <dbReference type="Proteomes" id="UP001492380"/>
    </source>
</evidence>
<dbReference type="InterPro" id="IPR036866">
    <property type="entry name" value="RibonucZ/Hydroxyglut_hydro"/>
</dbReference>
<dbReference type="EMBL" id="JBBWRZ010000001">
    <property type="protein sequence ID" value="KAK8246854.1"/>
    <property type="molecule type" value="Genomic_DNA"/>
</dbReference>
<keyword evidence="3" id="KW-1185">Reference proteome</keyword>
<dbReference type="Gene3D" id="3.60.15.10">
    <property type="entry name" value="Ribonuclease Z/Hydroxyacylglutathione hydrolase-like"/>
    <property type="match status" value="1"/>
</dbReference>
<dbReference type="SUPFAM" id="SSF56281">
    <property type="entry name" value="Metallo-hydrolase/oxidoreductase"/>
    <property type="match status" value="1"/>
</dbReference>
<name>A0ABR1Z359_9PEZI</name>
<dbReference type="Pfam" id="PF12706">
    <property type="entry name" value="Lactamase_B_2"/>
    <property type="match status" value="1"/>
</dbReference>
<dbReference type="InterPro" id="IPR001279">
    <property type="entry name" value="Metallo-B-lactamas"/>
</dbReference>
<dbReference type="PANTHER" id="PTHR15032">
    <property type="entry name" value="N-ACYL-PHOSPHATIDYLETHANOLAMINE-HYDROLYZING PHOSPHOLIPASE D"/>
    <property type="match status" value="1"/>
</dbReference>
<feature type="domain" description="Metallo-beta-lactamase" evidence="1">
    <location>
        <begin position="96"/>
        <end position="255"/>
    </location>
</feature>
<accession>A0ABR1Z359</accession>
<protein>
    <recommendedName>
        <fullName evidence="1">Metallo-beta-lactamase domain-containing protein</fullName>
    </recommendedName>
</protein>
<dbReference type="Proteomes" id="UP001492380">
    <property type="component" value="Unassembled WGS sequence"/>
</dbReference>
<evidence type="ECO:0000313" key="2">
    <source>
        <dbReference type="EMBL" id="KAK8246854.1"/>
    </source>
</evidence>
<evidence type="ECO:0000259" key="1">
    <source>
        <dbReference type="Pfam" id="PF12706"/>
    </source>
</evidence>
<organism evidence="2 3">
    <name type="scientific">Phyllosticta capitalensis</name>
    <dbReference type="NCBI Taxonomy" id="121624"/>
    <lineage>
        <taxon>Eukaryota</taxon>
        <taxon>Fungi</taxon>
        <taxon>Dikarya</taxon>
        <taxon>Ascomycota</taxon>
        <taxon>Pezizomycotina</taxon>
        <taxon>Dothideomycetes</taxon>
        <taxon>Dothideomycetes incertae sedis</taxon>
        <taxon>Botryosphaeriales</taxon>
        <taxon>Phyllostictaceae</taxon>
        <taxon>Phyllosticta</taxon>
    </lineage>
</organism>
<gene>
    <name evidence="2" type="ORF">HDK90DRAFT_516213</name>
</gene>
<comment type="caution">
    <text evidence="2">The sequence shown here is derived from an EMBL/GenBank/DDBJ whole genome shotgun (WGS) entry which is preliminary data.</text>
</comment>